<dbReference type="InterPro" id="IPR001873">
    <property type="entry name" value="ENaC"/>
</dbReference>
<feature type="non-terminal residue" evidence="14">
    <location>
        <position position="1"/>
    </location>
</feature>
<evidence type="ECO:0000256" key="2">
    <source>
        <dbReference type="ARBA" id="ARBA00007193"/>
    </source>
</evidence>
<dbReference type="Proteomes" id="UP000887116">
    <property type="component" value="Unassembled WGS sequence"/>
</dbReference>
<evidence type="ECO:0000256" key="6">
    <source>
        <dbReference type="ARBA" id="ARBA00022989"/>
    </source>
</evidence>
<evidence type="ECO:0000313" key="14">
    <source>
        <dbReference type="EMBL" id="GFQ94466.1"/>
    </source>
</evidence>
<evidence type="ECO:0000256" key="7">
    <source>
        <dbReference type="ARBA" id="ARBA00023053"/>
    </source>
</evidence>
<keyword evidence="4 12" id="KW-0894">Sodium channel</keyword>
<dbReference type="GO" id="GO:0005272">
    <property type="term" value="F:sodium channel activity"/>
    <property type="evidence" value="ECO:0007669"/>
    <property type="project" value="UniProtKB-KW"/>
</dbReference>
<evidence type="ECO:0000313" key="15">
    <source>
        <dbReference type="Proteomes" id="UP000887116"/>
    </source>
</evidence>
<comment type="caution">
    <text evidence="14">The sequence shown here is derived from an EMBL/GenBank/DDBJ whole genome shotgun (WGS) entry which is preliminary data.</text>
</comment>
<dbReference type="Gene3D" id="1.10.287.770">
    <property type="entry name" value="YojJ-like"/>
    <property type="match status" value="1"/>
</dbReference>
<reference evidence="14" key="1">
    <citation type="submission" date="2020-07" db="EMBL/GenBank/DDBJ databases">
        <title>Multicomponent nature underlies the extraordinary mechanical properties of spider dragline silk.</title>
        <authorList>
            <person name="Kono N."/>
            <person name="Nakamura H."/>
            <person name="Mori M."/>
            <person name="Yoshida Y."/>
            <person name="Ohtoshi R."/>
            <person name="Malay A.D."/>
            <person name="Moran D.A.P."/>
            <person name="Tomita M."/>
            <person name="Numata K."/>
            <person name="Arakawa K."/>
        </authorList>
    </citation>
    <scope>NUCLEOTIDE SEQUENCE</scope>
</reference>
<evidence type="ECO:0000256" key="8">
    <source>
        <dbReference type="ARBA" id="ARBA00023065"/>
    </source>
</evidence>
<keyword evidence="5 12" id="KW-0812">Transmembrane</keyword>
<keyword evidence="11 12" id="KW-0407">Ion channel</keyword>
<evidence type="ECO:0000256" key="10">
    <source>
        <dbReference type="ARBA" id="ARBA00023201"/>
    </source>
</evidence>
<protein>
    <submittedName>
        <fullName evidence="14">Uncharacterized protein</fullName>
    </submittedName>
</protein>
<keyword evidence="8 12" id="KW-0406">Ion transport</keyword>
<name>A0A8X6G2F3_TRICU</name>
<dbReference type="EMBL" id="BMAO01024307">
    <property type="protein sequence ID" value="GFQ94466.1"/>
    <property type="molecule type" value="Genomic_DNA"/>
</dbReference>
<gene>
    <name evidence="14" type="primary">AVEN_256308_1</name>
    <name evidence="14" type="ORF">TNCT_166111</name>
</gene>
<evidence type="ECO:0000256" key="12">
    <source>
        <dbReference type="RuleBase" id="RU000679"/>
    </source>
</evidence>
<evidence type="ECO:0000256" key="5">
    <source>
        <dbReference type="ARBA" id="ARBA00022692"/>
    </source>
</evidence>
<feature type="transmembrane region" description="Helical" evidence="13">
    <location>
        <begin position="55"/>
        <end position="82"/>
    </location>
</feature>
<dbReference type="GO" id="GO:0016020">
    <property type="term" value="C:membrane"/>
    <property type="evidence" value="ECO:0007669"/>
    <property type="project" value="UniProtKB-SubCell"/>
</dbReference>
<evidence type="ECO:0000256" key="13">
    <source>
        <dbReference type="SAM" id="Phobius"/>
    </source>
</evidence>
<sequence length="98" mass="11811">KTKYIQIVKERFISELSRSEAEYEYESKLIKIEIYVDDSEIVTFRHRPQYLYIEAFSYVGGFIGIWLGISLIQLTDFIETLFRILRYSYKHKNDTPNE</sequence>
<keyword evidence="10 12" id="KW-0739">Sodium transport</keyword>
<keyword evidence="3 12" id="KW-0813">Transport</keyword>
<evidence type="ECO:0000256" key="3">
    <source>
        <dbReference type="ARBA" id="ARBA00022448"/>
    </source>
</evidence>
<keyword evidence="15" id="KW-1185">Reference proteome</keyword>
<evidence type="ECO:0000256" key="1">
    <source>
        <dbReference type="ARBA" id="ARBA00004141"/>
    </source>
</evidence>
<comment type="similarity">
    <text evidence="2 12">Belongs to the amiloride-sensitive sodium channel (TC 1.A.6) family.</text>
</comment>
<accession>A0A8X6G2F3</accession>
<evidence type="ECO:0000256" key="9">
    <source>
        <dbReference type="ARBA" id="ARBA00023136"/>
    </source>
</evidence>
<evidence type="ECO:0000256" key="4">
    <source>
        <dbReference type="ARBA" id="ARBA00022461"/>
    </source>
</evidence>
<dbReference type="Pfam" id="PF00858">
    <property type="entry name" value="ASC"/>
    <property type="match status" value="1"/>
</dbReference>
<evidence type="ECO:0000256" key="11">
    <source>
        <dbReference type="ARBA" id="ARBA00023303"/>
    </source>
</evidence>
<keyword evidence="9 13" id="KW-0472">Membrane</keyword>
<dbReference type="OrthoDB" id="6427491at2759"/>
<proteinExistence type="inferred from homology"/>
<organism evidence="14 15">
    <name type="scientific">Trichonephila clavata</name>
    <name type="common">Joro spider</name>
    <name type="synonym">Nephila clavata</name>
    <dbReference type="NCBI Taxonomy" id="2740835"/>
    <lineage>
        <taxon>Eukaryota</taxon>
        <taxon>Metazoa</taxon>
        <taxon>Ecdysozoa</taxon>
        <taxon>Arthropoda</taxon>
        <taxon>Chelicerata</taxon>
        <taxon>Arachnida</taxon>
        <taxon>Araneae</taxon>
        <taxon>Araneomorphae</taxon>
        <taxon>Entelegynae</taxon>
        <taxon>Araneoidea</taxon>
        <taxon>Nephilidae</taxon>
        <taxon>Trichonephila</taxon>
    </lineage>
</organism>
<keyword evidence="6 13" id="KW-1133">Transmembrane helix</keyword>
<keyword evidence="7" id="KW-0915">Sodium</keyword>
<dbReference type="AlphaFoldDB" id="A0A8X6G2F3"/>
<comment type="subcellular location">
    <subcellularLocation>
        <location evidence="1">Membrane</location>
        <topology evidence="1">Multi-pass membrane protein</topology>
    </subcellularLocation>
</comment>